<gene>
    <name evidence="5" type="ORF">DV706_09215</name>
</gene>
<reference evidence="5 6" key="1">
    <citation type="journal article" date="2019" name="Nat. Commun.">
        <title>A new type of DNA phosphorothioation-based antiviral system in archaea.</title>
        <authorList>
            <person name="Xiong L."/>
            <person name="Liu S."/>
            <person name="Chen S."/>
            <person name="Xiao Y."/>
            <person name="Zhu B."/>
            <person name="Gao Y."/>
            <person name="Zhang Y."/>
            <person name="Chen B."/>
            <person name="Luo J."/>
            <person name="Deng Z."/>
            <person name="Chen X."/>
            <person name="Wang L."/>
            <person name="Chen S."/>
        </authorList>
    </citation>
    <scope>NUCLEOTIDE SEQUENCE [LARGE SCALE GENOMIC DNA]</scope>
    <source>
        <strain evidence="5 6">JCM 10635</strain>
    </source>
</reference>
<dbReference type="InterPro" id="IPR011146">
    <property type="entry name" value="HIT-like"/>
</dbReference>
<evidence type="ECO:0000256" key="3">
    <source>
        <dbReference type="PROSITE-ProRule" id="PRU00464"/>
    </source>
</evidence>
<dbReference type="InterPro" id="IPR001310">
    <property type="entry name" value="Histidine_triad_HIT"/>
</dbReference>
<dbReference type="EMBL" id="CP031305">
    <property type="protein sequence ID" value="QCC54631.1"/>
    <property type="molecule type" value="Genomic_DNA"/>
</dbReference>
<dbReference type="Pfam" id="PF01230">
    <property type="entry name" value="HIT"/>
    <property type="match status" value="1"/>
</dbReference>
<evidence type="ECO:0000256" key="1">
    <source>
        <dbReference type="PIRSR" id="PIRSR601310-1"/>
    </source>
</evidence>
<sequence>MSDDCEFCRIVAGDQPVHVLYEDEQTCAFLDRNPAVTGHTLVVPRGHEEDVLTIDEPTASAVFETVRTVAAALETALEPDGFSVFHTSGPLVGDIDHAHVHLVPRTEGDDVALSLSRGQLTGDEATRLAKRIRSAL</sequence>
<organism evidence="5 6">
    <name type="scientific">Natronorubrum bangense</name>
    <dbReference type="NCBI Taxonomy" id="61858"/>
    <lineage>
        <taxon>Archaea</taxon>
        <taxon>Methanobacteriati</taxon>
        <taxon>Methanobacteriota</taxon>
        <taxon>Stenosarchaea group</taxon>
        <taxon>Halobacteria</taxon>
        <taxon>Halobacteriales</taxon>
        <taxon>Natrialbaceae</taxon>
        <taxon>Natronorubrum</taxon>
    </lineage>
</organism>
<dbReference type="AlphaFoldDB" id="A0A4D6HM13"/>
<proteinExistence type="predicted"/>
<evidence type="ECO:0000259" key="4">
    <source>
        <dbReference type="PROSITE" id="PS51084"/>
    </source>
</evidence>
<evidence type="ECO:0000313" key="5">
    <source>
        <dbReference type="EMBL" id="QCC54631.1"/>
    </source>
</evidence>
<dbReference type="GO" id="GO:0003824">
    <property type="term" value="F:catalytic activity"/>
    <property type="evidence" value="ECO:0007669"/>
    <property type="project" value="InterPro"/>
</dbReference>
<dbReference type="InterPro" id="IPR036265">
    <property type="entry name" value="HIT-like_sf"/>
</dbReference>
<feature type="short sequence motif" description="Histidine triad motif" evidence="2 3">
    <location>
        <begin position="97"/>
        <end position="101"/>
    </location>
</feature>
<feature type="active site" description="Tele-AMP-histidine intermediate" evidence="1">
    <location>
        <position position="99"/>
    </location>
</feature>
<dbReference type="GeneID" id="39851429"/>
<dbReference type="GO" id="GO:0009117">
    <property type="term" value="P:nucleotide metabolic process"/>
    <property type="evidence" value="ECO:0007669"/>
    <property type="project" value="TreeGrafter"/>
</dbReference>
<dbReference type="Proteomes" id="UP000296822">
    <property type="component" value="Chromosome"/>
</dbReference>
<feature type="domain" description="HIT" evidence="4">
    <location>
        <begin position="6"/>
        <end position="113"/>
    </location>
</feature>
<dbReference type="RefSeq" id="WP_006064925.1">
    <property type="nucleotide sequence ID" value="NZ_CP031305.1"/>
</dbReference>
<dbReference type="PROSITE" id="PS51084">
    <property type="entry name" value="HIT_2"/>
    <property type="match status" value="1"/>
</dbReference>
<dbReference type="SUPFAM" id="SSF54197">
    <property type="entry name" value="HIT-like"/>
    <property type="match status" value="1"/>
</dbReference>
<dbReference type="PANTHER" id="PTHR46648">
    <property type="entry name" value="HIT FAMILY PROTEIN 1"/>
    <property type="match status" value="1"/>
</dbReference>
<name>A0A4D6HM13_9EURY</name>
<evidence type="ECO:0000256" key="2">
    <source>
        <dbReference type="PIRSR" id="PIRSR601310-3"/>
    </source>
</evidence>
<dbReference type="KEGG" id="nbg:DV706_09215"/>
<protein>
    <submittedName>
        <fullName evidence="5">HIT domain-containing protein</fullName>
    </submittedName>
</protein>
<evidence type="ECO:0000313" key="6">
    <source>
        <dbReference type="Proteomes" id="UP000296822"/>
    </source>
</evidence>
<dbReference type="PANTHER" id="PTHR46648:SF1">
    <property type="entry name" value="ADENOSINE 5'-MONOPHOSPHORAMIDASE HNT1"/>
    <property type="match status" value="1"/>
</dbReference>
<dbReference type="Gene3D" id="3.30.428.10">
    <property type="entry name" value="HIT-like"/>
    <property type="match status" value="1"/>
</dbReference>
<dbReference type="PRINTS" id="PR00332">
    <property type="entry name" value="HISTRIAD"/>
</dbReference>
<accession>A0A4D6HM13</accession>